<name>A0A443SNK2_9ACAR</name>
<evidence type="ECO:0000313" key="2">
    <source>
        <dbReference type="Proteomes" id="UP000288716"/>
    </source>
</evidence>
<protein>
    <submittedName>
        <fullName evidence="1">Uncharacterized protein</fullName>
    </submittedName>
</protein>
<keyword evidence="2" id="KW-1185">Reference proteome</keyword>
<dbReference type="Proteomes" id="UP000288716">
    <property type="component" value="Unassembled WGS sequence"/>
</dbReference>
<dbReference type="VEuPathDB" id="VectorBase:LDEU002930"/>
<dbReference type="EMBL" id="NCKV01001068">
    <property type="protein sequence ID" value="RWS29110.1"/>
    <property type="molecule type" value="Genomic_DNA"/>
</dbReference>
<gene>
    <name evidence="1" type="ORF">B4U80_10326</name>
</gene>
<sequence length="15" mass="1783">MLEAFAIRKIKNSFD</sequence>
<comment type="caution">
    <text evidence="1">The sequence shown here is derived from an EMBL/GenBank/DDBJ whole genome shotgun (WGS) entry which is preliminary data.</text>
</comment>
<organism evidence="1 2">
    <name type="scientific">Leptotrombidium deliense</name>
    <dbReference type="NCBI Taxonomy" id="299467"/>
    <lineage>
        <taxon>Eukaryota</taxon>
        <taxon>Metazoa</taxon>
        <taxon>Ecdysozoa</taxon>
        <taxon>Arthropoda</taxon>
        <taxon>Chelicerata</taxon>
        <taxon>Arachnida</taxon>
        <taxon>Acari</taxon>
        <taxon>Acariformes</taxon>
        <taxon>Trombidiformes</taxon>
        <taxon>Prostigmata</taxon>
        <taxon>Anystina</taxon>
        <taxon>Parasitengona</taxon>
        <taxon>Trombiculoidea</taxon>
        <taxon>Trombiculidae</taxon>
        <taxon>Leptotrombidium</taxon>
    </lineage>
</organism>
<proteinExistence type="predicted"/>
<evidence type="ECO:0000313" key="1">
    <source>
        <dbReference type="EMBL" id="RWS29110.1"/>
    </source>
</evidence>
<accession>A0A443SNK2</accession>
<reference evidence="1 2" key="1">
    <citation type="journal article" date="2018" name="Gigascience">
        <title>Genomes of trombidid mites reveal novel predicted allergens and laterally-transferred genes associated with secondary metabolism.</title>
        <authorList>
            <person name="Dong X."/>
            <person name="Chaisiri K."/>
            <person name="Xia D."/>
            <person name="Armstrong S.D."/>
            <person name="Fang Y."/>
            <person name="Donnelly M.J."/>
            <person name="Kadowaki T."/>
            <person name="McGarry J.W."/>
            <person name="Darby A.C."/>
            <person name="Makepeace B.L."/>
        </authorList>
    </citation>
    <scope>NUCLEOTIDE SEQUENCE [LARGE SCALE GENOMIC DNA]</scope>
    <source>
        <strain evidence="1">UoL-UT</strain>
    </source>
</reference>